<reference evidence="1" key="2">
    <citation type="submission" date="2020-06" db="EMBL/GenBank/DDBJ databases">
        <title>Helianthus annuus Genome sequencing and assembly Release 2.</title>
        <authorList>
            <person name="Gouzy J."/>
            <person name="Langlade N."/>
            <person name="Munos S."/>
        </authorList>
    </citation>
    <scope>NUCLEOTIDE SEQUENCE</scope>
    <source>
        <tissue evidence="1">Leaves</tissue>
    </source>
</reference>
<reference evidence="1" key="1">
    <citation type="journal article" date="2017" name="Nature">
        <title>The sunflower genome provides insights into oil metabolism, flowering and Asterid evolution.</title>
        <authorList>
            <person name="Badouin H."/>
            <person name="Gouzy J."/>
            <person name="Grassa C.J."/>
            <person name="Murat F."/>
            <person name="Staton S.E."/>
            <person name="Cottret L."/>
            <person name="Lelandais-Briere C."/>
            <person name="Owens G.L."/>
            <person name="Carrere S."/>
            <person name="Mayjonade B."/>
            <person name="Legrand L."/>
            <person name="Gill N."/>
            <person name="Kane N.C."/>
            <person name="Bowers J.E."/>
            <person name="Hubner S."/>
            <person name="Bellec A."/>
            <person name="Berard A."/>
            <person name="Berges H."/>
            <person name="Blanchet N."/>
            <person name="Boniface M.C."/>
            <person name="Brunel D."/>
            <person name="Catrice O."/>
            <person name="Chaidir N."/>
            <person name="Claudel C."/>
            <person name="Donnadieu C."/>
            <person name="Faraut T."/>
            <person name="Fievet G."/>
            <person name="Helmstetter N."/>
            <person name="King M."/>
            <person name="Knapp S.J."/>
            <person name="Lai Z."/>
            <person name="Le Paslier M.C."/>
            <person name="Lippi Y."/>
            <person name="Lorenzon L."/>
            <person name="Mandel J.R."/>
            <person name="Marage G."/>
            <person name="Marchand G."/>
            <person name="Marquand E."/>
            <person name="Bret-Mestries E."/>
            <person name="Morien E."/>
            <person name="Nambeesan S."/>
            <person name="Nguyen T."/>
            <person name="Pegot-Espagnet P."/>
            <person name="Pouilly N."/>
            <person name="Raftis F."/>
            <person name="Sallet E."/>
            <person name="Schiex T."/>
            <person name="Thomas J."/>
            <person name="Vandecasteele C."/>
            <person name="Vares D."/>
            <person name="Vear F."/>
            <person name="Vautrin S."/>
            <person name="Crespi M."/>
            <person name="Mangin B."/>
            <person name="Burke J.M."/>
            <person name="Salse J."/>
            <person name="Munos S."/>
            <person name="Vincourt P."/>
            <person name="Rieseberg L.H."/>
            <person name="Langlade N.B."/>
        </authorList>
    </citation>
    <scope>NUCLEOTIDE SEQUENCE</scope>
    <source>
        <tissue evidence="1">Leaves</tissue>
    </source>
</reference>
<accession>A0A9K3E4U9</accession>
<proteinExistence type="predicted"/>
<sequence length="57" mass="6722">MIQRTLPCILILHLLYHQPTRLSRRTYLDHQLESPTSRITTTGSFLPKAKVRRQYAT</sequence>
<comment type="caution">
    <text evidence="1">The sequence shown here is derived from an EMBL/GenBank/DDBJ whole genome shotgun (WGS) entry which is preliminary data.</text>
</comment>
<protein>
    <submittedName>
        <fullName evidence="1">Uncharacterized protein</fullName>
    </submittedName>
</protein>
<dbReference type="Gramene" id="mRNA:HanXRQr2_Chr15g0721751">
    <property type="protein sequence ID" value="mRNA:HanXRQr2_Chr15g0721751"/>
    <property type="gene ID" value="HanXRQr2_Chr15g0721751"/>
</dbReference>
<organism evidence="1 2">
    <name type="scientific">Helianthus annuus</name>
    <name type="common">Common sunflower</name>
    <dbReference type="NCBI Taxonomy" id="4232"/>
    <lineage>
        <taxon>Eukaryota</taxon>
        <taxon>Viridiplantae</taxon>
        <taxon>Streptophyta</taxon>
        <taxon>Embryophyta</taxon>
        <taxon>Tracheophyta</taxon>
        <taxon>Spermatophyta</taxon>
        <taxon>Magnoliopsida</taxon>
        <taxon>eudicotyledons</taxon>
        <taxon>Gunneridae</taxon>
        <taxon>Pentapetalae</taxon>
        <taxon>asterids</taxon>
        <taxon>campanulids</taxon>
        <taxon>Asterales</taxon>
        <taxon>Asteraceae</taxon>
        <taxon>Asteroideae</taxon>
        <taxon>Heliantheae alliance</taxon>
        <taxon>Heliantheae</taxon>
        <taxon>Helianthus</taxon>
    </lineage>
</organism>
<keyword evidence="2" id="KW-1185">Reference proteome</keyword>
<evidence type="ECO:0000313" key="1">
    <source>
        <dbReference type="EMBL" id="KAF5766970.1"/>
    </source>
</evidence>
<name>A0A9K3E4U9_HELAN</name>
<evidence type="ECO:0000313" key="2">
    <source>
        <dbReference type="Proteomes" id="UP000215914"/>
    </source>
</evidence>
<dbReference type="EMBL" id="MNCJ02000330">
    <property type="protein sequence ID" value="KAF5766970.1"/>
    <property type="molecule type" value="Genomic_DNA"/>
</dbReference>
<dbReference type="AlphaFoldDB" id="A0A9K3E4U9"/>
<dbReference type="Proteomes" id="UP000215914">
    <property type="component" value="Unassembled WGS sequence"/>
</dbReference>
<gene>
    <name evidence="1" type="ORF">HanXRQr2_Chr15g0721751</name>
</gene>